<proteinExistence type="predicted"/>
<name>A0A4R0RH86_9APHY</name>
<dbReference type="GO" id="GO:0004174">
    <property type="term" value="F:electron-transferring-flavoprotein dehydrogenase activity"/>
    <property type="evidence" value="ECO:0007669"/>
    <property type="project" value="TreeGrafter"/>
</dbReference>
<reference evidence="2 3" key="1">
    <citation type="submission" date="2018-11" db="EMBL/GenBank/DDBJ databases">
        <title>Genome assembly of Steccherinum ochraceum LE-BIN_3174, the white-rot fungus of the Steccherinaceae family (The Residual Polyporoid clade, Polyporales, Basidiomycota).</title>
        <authorList>
            <person name="Fedorova T.V."/>
            <person name="Glazunova O.A."/>
            <person name="Landesman E.O."/>
            <person name="Moiseenko K.V."/>
            <person name="Psurtseva N.V."/>
            <person name="Savinova O.S."/>
            <person name="Shakhova N.V."/>
            <person name="Tyazhelova T.V."/>
            <person name="Vasina D.V."/>
        </authorList>
    </citation>
    <scope>NUCLEOTIDE SEQUENCE [LARGE SCALE GENOMIC DNA]</scope>
    <source>
        <strain evidence="2 3">LE-BIN_3174</strain>
    </source>
</reference>
<dbReference type="OrthoDB" id="202203at2759"/>
<comment type="caution">
    <text evidence="2">The sequence shown here is derived from an EMBL/GenBank/DDBJ whole genome shotgun (WGS) entry which is preliminary data.</text>
</comment>
<accession>A0A4R0RH86</accession>
<gene>
    <name evidence="2" type="ORF">EIP91_011902</name>
</gene>
<dbReference type="GO" id="GO:0050660">
    <property type="term" value="F:flavin adenine dinucleotide binding"/>
    <property type="evidence" value="ECO:0007669"/>
    <property type="project" value="TreeGrafter"/>
</dbReference>
<protein>
    <recommendedName>
        <fullName evidence="1">FAD/NAD(P)-binding domain-containing protein</fullName>
    </recommendedName>
</protein>
<evidence type="ECO:0000313" key="2">
    <source>
        <dbReference type="EMBL" id="TCD67840.1"/>
    </source>
</evidence>
<dbReference type="PRINTS" id="PR00368">
    <property type="entry name" value="FADPNR"/>
</dbReference>
<dbReference type="AlphaFoldDB" id="A0A4R0RH86"/>
<dbReference type="InterPro" id="IPR023753">
    <property type="entry name" value="FAD/NAD-binding_dom"/>
</dbReference>
<feature type="domain" description="FAD/NAD(P)-binding" evidence="1">
    <location>
        <begin position="19"/>
        <end position="360"/>
    </location>
</feature>
<dbReference type="GO" id="GO:0005737">
    <property type="term" value="C:cytoplasm"/>
    <property type="evidence" value="ECO:0007669"/>
    <property type="project" value="TreeGrafter"/>
</dbReference>
<dbReference type="InterPro" id="IPR036188">
    <property type="entry name" value="FAD/NAD-bd_sf"/>
</dbReference>
<dbReference type="Pfam" id="PF07992">
    <property type="entry name" value="Pyr_redox_2"/>
    <property type="match status" value="1"/>
</dbReference>
<dbReference type="PANTHER" id="PTHR43735">
    <property type="entry name" value="APOPTOSIS-INDUCING FACTOR 1"/>
    <property type="match status" value="1"/>
</dbReference>
<sequence>MMSPQLVHTAKAAPNSMKTVAVLGVAYGGKTAVTYLAENLPKGWRVVGVDRNTDFNHIYVFPRMGVLPGQSHKGFIPYRKMFANFGDSQRHLMLNARVTKLGPNSLTLSKAFPEHGIEGDEPTLHFDYAIYALGSHMPAPINTWGPPVDRGETLILSSGPVVPSKTPGLESVQPFGGPALSEVTTAVAPVEAEVLPASEIGTKPSGVKWLQRSQKHIERAPSVLVVGGGALGIQYATDIADIYPSKTVTLLHSRPRLLPRFDESMHAEIMGALSSLNVTTILGDRLDLSGPPRSERNKDGILEHVVRTVSGREIRASVVLLCTGSRPNTELVQSFLPDSIVHHGPSKGTIRVKRSLQVGVPVKPTVDGLANGLASASIAKHDEASPEDAELDVPYPHLFAVGDAADAFGAINAGHTAYAQALIAAKNILKLVHAEESSSHSPAVLEEYRPGAPGIKMSIGKNKMLYQIDDQIGKKDVPDDLQAPYFWNLWLKRDVPEEEMYE</sequence>
<organism evidence="2 3">
    <name type="scientific">Steccherinum ochraceum</name>
    <dbReference type="NCBI Taxonomy" id="92696"/>
    <lineage>
        <taxon>Eukaryota</taxon>
        <taxon>Fungi</taxon>
        <taxon>Dikarya</taxon>
        <taxon>Basidiomycota</taxon>
        <taxon>Agaricomycotina</taxon>
        <taxon>Agaricomycetes</taxon>
        <taxon>Polyporales</taxon>
        <taxon>Steccherinaceae</taxon>
        <taxon>Steccherinum</taxon>
    </lineage>
</organism>
<dbReference type="EMBL" id="RWJN01000084">
    <property type="protein sequence ID" value="TCD67840.1"/>
    <property type="molecule type" value="Genomic_DNA"/>
</dbReference>
<dbReference type="Proteomes" id="UP000292702">
    <property type="component" value="Unassembled WGS sequence"/>
</dbReference>
<keyword evidence="3" id="KW-1185">Reference proteome</keyword>
<dbReference type="PANTHER" id="PTHR43735:SF2">
    <property type="entry name" value="FE-REGULATED PROTEIN 8"/>
    <property type="match status" value="1"/>
</dbReference>
<dbReference type="STRING" id="92696.A0A4R0RH86"/>
<dbReference type="SUPFAM" id="SSF51905">
    <property type="entry name" value="FAD/NAD(P)-binding domain"/>
    <property type="match status" value="1"/>
</dbReference>
<dbReference type="Gene3D" id="3.50.50.100">
    <property type="match status" value="2"/>
</dbReference>
<evidence type="ECO:0000313" key="3">
    <source>
        <dbReference type="Proteomes" id="UP000292702"/>
    </source>
</evidence>
<dbReference type="PRINTS" id="PR00411">
    <property type="entry name" value="PNDRDTASEI"/>
</dbReference>
<evidence type="ECO:0000259" key="1">
    <source>
        <dbReference type="Pfam" id="PF07992"/>
    </source>
</evidence>